<reference evidence="1 2" key="1">
    <citation type="journal article" date="2018" name="Appl. Environ. Microbiol.">
        <title>Antimicrobial susceptibility testing and tentative epidemiological cut-off values of five Bacillus species relevant for use as animal feed additives or for plant protection.</title>
        <authorList>
            <person name="Agerso Y."/>
            <person name="Stuer-Lauridsen B."/>
            <person name="Bjerre K."/>
            <person name="Jensen M.G."/>
            <person name="Johansen E."/>
            <person name="Bennedsen M."/>
            <person name="Brockmann E."/>
            <person name="Nielsen B."/>
        </authorList>
    </citation>
    <scope>NUCLEOTIDE SEQUENCE [LARGE SCALE GENOMIC DNA]</scope>
    <source>
        <strain evidence="1 2">CHCC20162</strain>
    </source>
</reference>
<sequence length="164" mass="17693">MPITRTTSEIIGNGTVNTTNIPYAEISVTNGPAIVEYSKGNVNYSKAFYEGTERLIIPAGINTLTVKGGSNTKTKVFLQNSIPEVNLSELKCYRNETGTITITGDDDLVFLSQSVNLATVDISDVRIEMDSLAKLFNRALATKTVGDAARYAKLKAALLAQTKI</sequence>
<gene>
    <name evidence="1" type="ORF">C3744_27745</name>
</gene>
<proteinExistence type="predicted"/>
<organism evidence="1 2">
    <name type="scientific">Priestia megaterium</name>
    <name type="common">Bacillus megaterium</name>
    <dbReference type="NCBI Taxonomy" id="1404"/>
    <lineage>
        <taxon>Bacteria</taxon>
        <taxon>Bacillati</taxon>
        <taxon>Bacillota</taxon>
        <taxon>Bacilli</taxon>
        <taxon>Bacillales</taxon>
        <taxon>Bacillaceae</taxon>
        <taxon>Priestia</taxon>
    </lineage>
</organism>
<comment type="caution">
    <text evidence="1">The sequence shown here is derived from an EMBL/GenBank/DDBJ whole genome shotgun (WGS) entry which is preliminary data.</text>
</comment>
<name>A0A3D8WUB2_PRIMG</name>
<protein>
    <submittedName>
        <fullName evidence="1">Uncharacterized protein</fullName>
    </submittedName>
</protein>
<dbReference type="Proteomes" id="UP000256519">
    <property type="component" value="Unassembled WGS sequence"/>
</dbReference>
<evidence type="ECO:0000313" key="2">
    <source>
        <dbReference type="Proteomes" id="UP000256519"/>
    </source>
</evidence>
<dbReference type="RefSeq" id="WP_116078464.1">
    <property type="nucleotide sequence ID" value="NZ_PQWM01000054.1"/>
</dbReference>
<evidence type="ECO:0000313" key="1">
    <source>
        <dbReference type="EMBL" id="RDZ07200.1"/>
    </source>
</evidence>
<accession>A0A3D8WUB2</accession>
<dbReference type="EMBL" id="PQWM01000054">
    <property type="protein sequence ID" value="RDZ07200.1"/>
    <property type="molecule type" value="Genomic_DNA"/>
</dbReference>
<dbReference type="AlphaFoldDB" id="A0A3D8WUB2"/>